<dbReference type="AlphaFoldDB" id="A0A7S2AJF1"/>
<feature type="transmembrane region" description="Helical" evidence="1">
    <location>
        <begin position="274"/>
        <end position="293"/>
    </location>
</feature>
<dbReference type="SUPFAM" id="SSF52833">
    <property type="entry name" value="Thioredoxin-like"/>
    <property type="match status" value="2"/>
</dbReference>
<keyword evidence="1" id="KW-0812">Transmembrane</keyword>
<dbReference type="PANTHER" id="PTHR45815:SF3">
    <property type="entry name" value="PROTEIN DISULFIDE-ISOMERASE A6"/>
    <property type="match status" value="1"/>
</dbReference>
<keyword evidence="1" id="KW-1133">Transmembrane helix</keyword>
<accession>A0A7S2AJF1</accession>
<name>A0A7S2AJF1_9DINO</name>
<dbReference type="GO" id="GO:0015035">
    <property type="term" value="F:protein-disulfide reductase activity"/>
    <property type="evidence" value="ECO:0007669"/>
    <property type="project" value="TreeGrafter"/>
</dbReference>
<proteinExistence type="predicted"/>
<dbReference type="PROSITE" id="PS51352">
    <property type="entry name" value="THIOREDOXIN_2"/>
    <property type="match status" value="2"/>
</dbReference>
<feature type="domain" description="Thioredoxin" evidence="2">
    <location>
        <begin position="129"/>
        <end position="247"/>
    </location>
</feature>
<dbReference type="Pfam" id="PF00085">
    <property type="entry name" value="Thioredoxin"/>
    <property type="match status" value="2"/>
</dbReference>
<dbReference type="Gene3D" id="3.40.30.10">
    <property type="entry name" value="Glutaredoxin"/>
    <property type="match status" value="2"/>
</dbReference>
<dbReference type="GO" id="GO:0005788">
    <property type="term" value="C:endoplasmic reticulum lumen"/>
    <property type="evidence" value="ECO:0007669"/>
    <property type="project" value="TreeGrafter"/>
</dbReference>
<feature type="domain" description="Thioredoxin" evidence="2">
    <location>
        <begin position="1"/>
        <end position="124"/>
    </location>
</feature>
<sequence>MPLRVLADAGAEDSGRPSVSELSTENFDAHVQNGTVAPWFVKFYAPWCGHCQRLAPKWAELAERLKGRVQLAKVDATVEKELAERWAVEGYPTLILITDGSGYVYEGARSLEALESFALGGYAQGPGSPAEPEDEDDEAASSVRLTHLTIDAAVRARGSRPWFINFHIPSCGHCKNLAPSWEELARDLKGSVNVAKVNALRERALAEHWGVGRFPTLRLVVGDSVYDYEGEREVAAMCDFALGGYASSRAAVLPEPVVPLELTLMDGLLARQHMIVAFVGGVGFAGLVSMVWVRLTRGVAENVEAAGGDKKAQ</sequence>
<dbReference type="PRINTS" id="PR00421">
    <property type="entry name" value="THIOREDOXIN"/>
</dbReference>
<gene>
    <name evidence="3" type="ORF">AAND1436_LOCUS4252</name>
</gene>
<dbReference type="CDD" id="cd02961">
    <property type="entry name" value="PDI_a_family"/>
    <property type="match status" value="2"/>
</dbReference>
<dbReference type="PROSITE" id="PS00194">
    <property type="entry name" value="THIOREDOXIN_1"/>
    <property type="match status" value="1"/>
</dbReference>
<reference evidence="3" key="1">
    <citation type="submission" date="2021-01" db="EMBL/GenBank/DDBJ databases">
        <authorList>
            <person name="Corre E."/>
            <person name="Pelletier E."/>
            <person name="Niang G."/>
            <person name="Scheremetjew M."/>
            <person name="Finn R."/>
            <person name="Kale V."/>
            <person name="Holt S."/>
            <person name="Cochrane G."/>
            <person name="Meng A."/>
            <person name="Brown T."/>
            <person name="Cohen L."/>
        </authorList>
    </citation>
    <scope>NUCLEOTIDE SEQUENCE</scope>
    <source>
        <strain evidence="3">CCMP2222</strain>
    </source>
</reference>
<dbReference type="EMBL" id="HBGQ01008597">
    <property type="protein sequence ID" value="CAD9369752.1"/>
    <property type="molecule type" value="Transcribed_RNA"/>
</dbReference>
<dbReference type="PANTHER" id="PTHR45815">
    <property type="entry name" value="PROTEIN DISULFIDE-ISOMERASE A6"/>
    <property type="match status" value="1"/>
</dbReference>
<evidence type="ECO:0000259" key="2">
    <source>
        <dbReference type="PROSITE" id="PS51352"/>
    </source>
</evidence>
<dbReference type="InterPro" id="IPR017937">
    <property type="entry name" value="Thioredoxin_CS"/>
</dbReference>
<keyword evidence="1" id="KW-0472">Membrane</keyword>
<protein>
    <recommendedName>
        <fullName evidence="2">Thioredoxin domain-containing protein</fullName>
    </recommendedName>
</protein>
<dbReference type="GO" id="GO:0034976">
    <property type="term" value="P:response to endoplasmic reticulum stress"/>
    <property type="evidence" value="ECO:0007669"/>
    <property type="project" value="TreeGrafter"/>
</dbReference>
<dbReference type="InterPro" id="IPR013766">
    <property type="entry name" value="Thioredoxin_domain"/>
</dbReference>
<evidence type="ECO:0000313" key="3">
    <source>
        <dbReference type="EMBL" id="CAD9369752.1"/>
    </source>
</evidence>
<dbReference type="InterPro" id="IPR036249">
    <property type="entry name" value="Thioredoxin-like_sf"/>
</dbReference>
<evidence type="ECO:0000256" key="1">
    <source>
        <dbReference type="SAM" id="Phobius"/>
    </source>
</evidence>
<organism evidence="3">
    <name type="scientific">Alexandrium andersonii</name>
    <dbReference type="NCBI Taxonomy" id="327968"/>
    <lineage>
        <taxon>Eukaryota</taxon>
        <taxon>Sar</taxon>
        <taxon>Alveolata</taxon>
        <taxon>Dinophyceae</taxon>
        <taxon>Gonyaulacales</taxon>
        <taxon>Pyrocystaceae</taxon>
        <taxon>Alexandrium</taxon>
    </lineage>
</organism>